<dbReference type="SMART" id="SM00464">
    <property type="entry name" value="LON"/>
    <property type="match status" value="1"/>
</dbReference>
<keyword evidence="17" id="KW-1185">Reference proteome</keyword>
<evidence type="ECO:0000256" key="12">
    <source>
        <dbReference type="RuleBase" id="RU000591"/>
    </source>
</evidence>
<keyword evidence="8 9" id="KW-0346">Stress response</keyword>
<feature type="active site" evidence="9 11">
    <location>
        <position position="676"/>
    </location>
</feature>
<dbReference type="InterPro" id="IPR046336">
    <property type="entry name" value="Lon_prtase_N_sf"/>
</dbReference>
<dbReference type="PROSITE" id="PS01046">
    <property type="entry name" value="LON_SER"/>
    <property type="match status" value="1"/>
</dbReference>
<dbReference type="Gene3D" id="1.20.58.1480">
    <property type="match status" value="1"/>
</dbReference>
<proteinExistence type="evidence at transcript level"/>
<evidence type="ECO:0000313" key="16">
    <source>
        <dbReference type="EMBL" id="MCW7754565.1"/>
    </source>
</evidence>
<evidence type="ECO:0000256" key="2">
    <source>
        <dbReference type="ARBA" id="ARBA00022490"/>
    </source>
</evidence>
<dbReference type="Gene3D" id="1.20.5.5270">
    <property type="match status" value="1"/>
</dbReference>
<keyword evidence="13" id="KW-0175">Coiled coil</keyword>
<feature type="active site" evidence="9 11">
    <location>
        <position position="719"/>
    </location>
</feature>
<name>A0ABT3NAT1_9BACT</name>
<keyword evidence="2 9" id="KW-0963">Cytoplasm</keyword>
<dbReference type="InterPro" id="IPR008268">
    <property type="entry name" value="Peptidase_S16_AS"/>
</dbReference>
<evidence type="ECO:0000256" key="8">
    <source>
        <dbReference type="ARBA" id="ARBA00023016"/>
    </source>
</evidence>
<evidence type="ECO:0000256" key="11">
    <source>
        <dbReference type="PROSITE-ProRule" id="PRU01122"/>
    </source>
</evidence>
<comment type="subunit">
    <text evidence="9 10">Homohexamer. Organized in a ring with a central cavity.</text>
</comment>
<evidence type="ECO:0000259" key="15">
    <source>
        <dbReference type="PROSITE" id="PS51787"/>
    </source>
</evidence>
<comment type="caution">
    <text evidence="16">The sequence shown here is derived from an EMBL/GenBank/DDBJ whole genome shotgun (WGS) entry which is preliminary data.</text>
</comment>
<keyword evidence="3 9" id="KW-0645">Protease</keyword>
<dbReference type="HAMAP" id="MF_01973">
    <property type="entry name" value="lon_bact"/>
    <property type="match status" value="1"/>
</dbReference>
<keyword evidence="4 9" id="KW-0547">Nucleotide-binding</keyword>
<dbReference type="SUPFAM" id="SSF52540">
    <property type="entry name" value="P-loop containing nucleoside triphosphate hydrolases"/>
    <property type="match status" value="1"/>
</dbReference>
<gene>
    <name evidence="9 16" type="primary">lon</name>
    <name evidence="16" type="ORF">OOT00_11270</name>
</gene>
<dbReference type="InterPro" id="IPR003593">
    <property type="entry name" value="AAA+_ATPase"/>
</dbReference>
<dbReference type="PROSITE" id="PS51786">
    <property type="entry name" value="LON_PROTEOLYTIC"/>
    <property type="match status" value="1"/>
</dbReference>
<evidence type="ECO:0000313" key="17">
    <source>
        <dbReference type="Proteomes" id="UP001209681"/>
    </source>
</evidence>
<dbReference type="InterPro" id="IPR027417">
    <property type="entry name" value="P-loop_NTPase"/>
</dbReference>
<dbReference type="SUPFAM" id="SSF54211">
    <property type="entry name" value="Ribosomal protein S5 domain 2-like"/>
    <property type="match status" value="1"/>
</dbReference>
<dbReference type="SMART" id="SM00382">
    <property type="entry name" value="AAA"/>
    <property type="match status" value="1"/>
</dbReference>
<dbReference type="InterPro" id="IPR003959">
    <property type="entry name" value="ATPase_AAA_core"/>
</dbReference>
<dbReference type="PRINTS" id="PR00830">
    <property type="entry name" value="ENDOLAPTASE"/>
</dbReference>
<evidence type="ECO:0000259" key="14">
    <source>
        <dbReference type="PROSITE" id="PS51786"/>
    </source>
</evidence>
<keyword evidence="7 9" id="KW-0067">ATP-binding</keyword>
<dbReference type="Gene3D" id="1.10.8.60">
    <property type="match status" value="1"/>
</dbReference>
<feature type="coiled-coil region" evidence="13">
    <location>
        <begin position="230"/>
        <end position="257"/>
    </location>
</feature>
<evidence type="ECO:0000256" key="1">
    <source>
        <dbReference type="ARBA" id="ARBA00004496"/>
    </source>
</evidence>
<dbReference type="PROSITE" id="PS51787">
    <property type="entry name" value="LON_N"/>
    <property type="match status" value="1"/>
</dbReference>
<evidence type="ECO:0000256" key="13">
    <source>
        <dbReference type="SAM" id="Coils"/>
    </source>
</evidence>
<dbReference type="Gene3D" id="3.30.230.10">
    <property type="match status" value="1"/>
</dbReference>
<dbReference type="InterPro" id="IPR027065">
    <property type="entry name" value="Lon_Prtase"/>
</dbReference>
<dbReference type="SUPFAM" id="SSF88697">
    <property type="entry name" value="PUA domain-like"/>
    <property type="match status" value="1"/>
</dbReference>
<dbReference type="InterPro" id="IPR014721">
    <property type="entry name" value="Ribsml_uS5_D2-typ_fold_subgr"/>
</dbReference>
<keyword evidence="6 9" id="KW-0720">Serine protease</keyword>
<dbReference type="InterPro" id="IPR003111">
    <property type="entry name" value="Lon_prtase_N"/>
</dbReference>
<dbReference type="PIRSF" id="PIRSF001174">
    <property type="entry name" value="Lon_proteas"/>
    <property type="match status" value="1"/>
</dbReference>
<feature type="domain" description="Lon N-terminal" evidence="15">
    <location>
        <begin position="6"/>
        <end position="200"/>
    </location>
</feature>
<evidence type="ECO:0000256" key="4">
    <source>
        <dbReference type="ARBA" id="ARBA00022741"/>
    </source>
</evidence>
<comment type="subcellular location">
    <subcellularLocation>
        <location evidence="1 9 10">Cytoplasm</location>
    </subcellularLocation>
</comment>
<dbReference type="PANTHER" id="PTHR10046">
    <property type="entry name" value="ATP DEPENDENT LON PROTEASE FAMILY MEMBER"/>
    <property type="match status" value="1"/>
</dbReference>
<dbReference type="EC" id="3.4.21.53" evidence="9 10"/>
<dbReference type="EMBL" id="JAPFPW010000013">
    <property type="protein sequence ID" value="MCW7754565.1"/>
    <property type="molecule type" value="Genomic_DNA"/>
</dbReference>
<dbReference type="Proteomes" id="UP001209681">
    <property type="component" value="Unassembled WGS sequence"/>
</dbReference>
<protein>
    <recommendedName>
        <fullName evidence="9 10">Lon protease</fullName>
        <ecNumber evidence="9 10">3.4.21.53</ecNumber>
    </recommendedName>
    <alternativeName>
        <fullName evidence="9">ATP-dependent protease La</fullName>
    </alternativeName>
</protein>
<organism evidence="16 17">
    <name type="scientific">Desulfobotulus pelophilus</name>
    <dbReference type="NCBI Taxonomy" id="2823377"/>
    <lineage>
        <taxon>Bacteria</taxon>
        <taxon>Pseudomonadati</taxon>
        <taxon>Thermodesulfobacteriota</taxon>
        <taxon>Desulfobacteria</taxon>
        <taxon>Desulfobacterales</taxon>
        <taxon>Desulfobacteraceae</taxon>
        <taxon>Desulfobotulus</taxon>
    </lineage>
</organism>
<evidence type="ECO:0000256" key="9">
    <source>
        <dbReference type="HAMAP-Rule" id="MF_01973"/>
    </source>
</evidence>
<dbReference type="InterPro" id="IPR015947">
    <property type="entry name" value="PUA-like_sf"/>
</dbReference>
<comment type="function">
    <text evidence="9">ATP-dependent serine protease that mediates the selective degradation of mutant and abnormal proteins as well as certain short-lived regulatory proteins. Required for cellular homeostasis and for survival from DNA damage and developmental changes induced by stress. Degrades polypeptides processively to yield small peptide fragments that are 5 to 10 amino acids long. Binds to DNA in a double-stranded, site-specific manner.</text>
</comment>
<dbReference type="Pfam" id="PF02190">
    <property type="entry name" value="LON_substr_bdg"/>
    <property type="match status" value="1"/>
</dbReference>
<accession>A0ABT3NAT1</accession>
<evidence type="ECO:0000256" key="3">
    <source>
        <dbReference type="ARBA" id="ARBA00022670"/>
    </source>
</evidence>
<dbReference type="Gene3D" id="3.40.50.300">
    <property type="entry name" value="P-loop containing nucleotide triphosphate hydrolases"/>
    <property type="match status" value="1"/>
</dbReference>
<evidence type="ECO:0000256" key="10">
    <source>
        <dbReference type="PIRNR" id="PIRNR001174"/>
    </source>
</evidence>
<dbReference type="NCBIfam" id="TIGR00763">
    <property type="entry name" value="lon"/>
    <property type="match status" value="1"/>
</dbReference>
<evidence type="ECO:0000256" key="5">
    <source>
        <dbReference type="ARBA" id="ARBA00022801"/>
    </source>
</evidence>
<comment type="catalytic activity">
    <reaction evidence="9 10 11">
        <text>Hydrolysis of proteins in presence of ATP.</text>
        <dbReference type="EC" id="3.4.21.53"/>
    </reaction>
</comment>
<comment type="induction">
    <text evidence="9">By heat shock.</text>
</comment>
<dbReference type="Pfam" id="PF05362">
    <property type="entry name" value="Lon_C"/>
    <property type="match status" value="1"/>
</dbReference>
<dbReference type="GO" id="GO:0004252">
    <property type="term" value="F:serine-type endopeptidase activity"/>
    <property type="evidence" value="ECO:0007669"/>
    <property type="project" value="UniProtKB-EC"/>
</dbReference>
<dbReference type="Pfam" id="PF22667">
    <property type="entry name" value="Lon_lid"/>
    <property type="match status" value="1"/>
</dbReference>
<evidence type="ECO:0000256" key="7">
    <source>
        <dbReference type="ARBA" id="ARBA00022840"/>
    </source>
</evidence>
<dbReference type="InterPro" id="IPR004815">
    <property type="entry name" value="Lon_bac/euk-typ"/>
</dbReference>
<dbReference type="InterPro" id="IPR027543">
    <property type="entry name" value="Lon_bac"/>
</dbReference>
<comment type="similarity">
    <text evidence="9 10 11 12">Belongs to the peptidase S16 family.</text>
</comment>
<dbReference type="InterPro" id="IPR020568">
    <property type="entry name" value="Ribosomal_Su5_D2-typ_SF"/>
</dbReference>
<reference evidence="16 17" key="1">
    <citation type="submission" date="2022-11" db="EMBL/GenBank/DDBJ databases">
        <title>Desulfobotulus tamanensis H1 sp. nov. - anaerobic, alkaliphilic, sulphate reducing bacterium isolated from terrestrial mud volcano.</title>
        <authorList>
            <person name="Frolova A."/>
            <person name="Merkel A.Y."/>
            <person name="Slobodkin A.I."/>
        </authorList>
    </citation>
    <scope>NUCLEOTIDE SEQUENCE [LARGE SCALE GENOMIC DNA]</scope>
    <source>
        <strain evidence="16 17">H1</strain>
    </source>
</reference>
<dbReference type="Gene3D" id="2.30.130.40">
    <property type="entry name" value="LON domain-like"/>
    <property type="match status" value="1"/>
</dbReference>
<dbReference type="Pfam" id="PF00004">
    <property type="entry name" value="AAA"/>
    <property type="match status" value="1"/>
</dbReference>
<dbReference type="InterPro" id="IPR008269">
    <property type="entry name" value="Lon_proteolytic"/>
</dbReference>
<dbReference type="NCBIfam" id="NF008053">
    <property type="entry name" value="PRK10787.1"/>
    <property type="match status" value="1"/>
</dbReference>
<feature type="binding site" evidence="9">
    <location>
        <begin position="352"/>
        <end position="359"/>
    </location>
    <ligand>
        <name>ATP</name>
        <dbReference type="ChEBI" id="CHEBI:30616"/>
    </ligand>
</feature>
<dbReference type="InterPro" id="IPR054594">
    <property type="entry name" value="Lon_lid"/>
</dbReference>
<dbReference type="RefSeq" id="WP_265425479.1">
    <property type="nucleotide sequence ID" value="NZ_JAPFPW010000013.1"/>
</dbReference>
<sequence length="781" mass="87445">MAVLTLPLLPLRDMVLFPHMVAPLFVGRKKSIHALSAAMNDDRRVFLTSQAEANVDDPEEKDLAAVGCVGRVLQLLKLPDGTVKALVEGDCRARMLACEETEEGFFRVEVESLEDTGVQPSEAQALVRAVMESYREYASVNKKTSSETLDAIEAILDPSHLSDAVAAQFSFKISDKQQLLETENLSERMLLLVNLIRTETEIFTMDQKIRSRVKKQMEKNQRHYYLNEQIRAIRKEMGDAEDALEEIEVLEGRLEEKQPSEEAEAKVRAEIRKLKMMSPMSAEATVVRNYVDWILDLPWNELSELSSDLDEAEGVLNADHYGLEKPKERILEYLAVQSLVQKIRGPILCFVGPPGVGKTSLARSVARATGREYVRLSLGGVRDEAEIRGHRRTYIGAMPGKIIQCLKKAGTRNPVFCLDEVDKMSMDFRGDPSAALLEVLDPEQNATFNDHYLDLDYDLSEILFITTANTLHDIPLPLQDRMEIIRISGYTEIEKYHIAKEHLIPKQIVRHGLEAPQIHFTRNAVYHIIRHHTREAGVRNLERELASVCRKVARDLVRGSGKPPFSIDVAAVRKYLGADQYRFGRVEKEHYVGTVTGLAWTQTGGELLTIETVLMPGKGEVTVTGKLGDVMKESARAAVSYVRFRSEDFGIDPDFYKEKDLHIHFPEGAVPKDGPSAGIAICTALVSSLTGRPVDRNVAMTGEITLRGRALPIGGLREKVLAAHRGGIEKILFPKENSKDLKDIPASVLRSVQLISVSHMDEVLELALLPLEPQKKKRKKI</sequence>
<feature type="domain" description="Lon proteolytic" evidence="14">
    <location>
        <begin position="589"/>
        <end position="770"/>
    </location>
</feature>
<keyword evidence="5 9" id="KW-0378">Hydrolase</keyword>
<evidence type="ECO:0000256" key="6">
    <source>
        <dbReference type="ARBA" id="ARBA00022825"/>
    </source>
</evidence>
<dbReference type="CDD" id="cd19500">
    <property type="entry name" value="RecA-like_Lon"/>
    <property type="match status" value="1"/>
</dbReference>